<evidence type="ECO:0000313" key="2">
    <source>
        <dbReference type="Proteomes" id="UP000191144"/>
    </source>
</evidence>
<gene>
    <name evidence="1" type="ORF">LAME_0E12310G</name>
</gene>
<reference evidence="2" key="1">
    <citation type="submission" date="2016-03" db="EMBL/GenBank/DDBJ databases">
        <authorList>
            <person name="Devillers Hugo."/>
        </authorList>
    </citation>
    <scope>NUCLEOTIDE SEQUENCE [LARGE SCALE GENOMIC DNA]</scope>
</reference>
<dbReference type="EMBL" id="LT598481">
    <property type="protein sequence ID" value="SCU91385.1"/>
    <property type="molecule type" value="Genomic_DNA"/>
</dbReference>
<keyword evidence="2" id="KW-1185">Reference proteome</keyword>
<dbReference type="AlphaFoldDB" id="A0A1G4JM00"/>
<evidence type="ECO:0000313" key="1">
    <source>
        <dbReference type="EMBL" id="SCU91385.1"/>
    </source>
</evidence>
<protein>
    <submittedName>
        <fullName evidence="1">LAME_0E12310g1_1</fullName>
    </submittedName>
</protein>
<accession>A0A1G4JM00</accession>
<proteinExistence type="predicted"/>
<dbReference type="OrthoDB" id="4063069at2759"/>
<dbReference type="Proteomes" id="UP000191144">
    <property type="component" value="Chromosome E"/>
</dbReference>
<sequence>MDNDDVETGLEPNLTISELRAPVRFVTAFLISDERLVVVKNREISVFSYLDGGKTPLCSLVTSETVLEACVCPDLTSKTKYALIFYQSGLVEVRDEKLAIMDSTRHTKTLDFSEKPLIAVDTRFNRFFICWDRFSVAQVDYKVGPLSFQLPAAGLARKVAFRSPHPIVSLAASWNSIDMEEIYNICVLCQPENGNVPGIAIWEEMDLIRNKWKPVLKNVDLGSFSQDAFCDAISLVARDNFGFICLMPKTTIFYDAQKAYFSQKPRWDSFEANWRSILEIKNPDSRFFPALQQSMEQEPIIFGCTSDGEFLDMKLTQPIRTLTYSLQSTLNLGQGNLDTVDKCIHLQGSKFLISTTTMGLVVLDMTGKILSTIPCSNEAVLHSSISGDRGNFMRLLVSGGSSGNSGFLECTFLGCESSPHLKPLTGTIKNPVVDFWLTKHGFYWSDSNGMLHNKDGQLEDKRDVLFVNADGIATFREHGLVLVEPVVFSKPEELVLIKSNGTITWSPNGASLNIPGFANSASASPYVSSAQVRNKVKLTVVCWNSTSVWYFNTDSRLVHLQGLSEACDCLVKVSDIATLVIFIDVFGTVQIYGEDGTLSLQFKISGHNFYLQDLPNSNRFLICCMDCVFLVNIEPSEIAPCEVILPLRLKRMKITSCAQMIALGADSVLYQGDISELLTTSSSIIKRVSRSKSHVFTKHLTLQISRRFVITSALAETYDTRQEKSVYSSELQVYDVVAGKMVQRYRISPMFPQALISDLTAVPYHKAVLWNKYMDTKTTFAKQLVFAKCFLVSLSLEFAEDDLQENLLLFILDDETGEIELQLKTRVDFSITSLLNHSNRIIFAAGESIQALQLEYSAKEGHFSLELISAPLDLDGFAGSCFPFSKAETKPVFHEMQRQNKRQKSNEEPEVLGVHSLVKGIQELEVNAEVVGRLKAGVLSSELEKVTIKHRLVSEYSEASSCISDLRFSSAVKVGFEESEVNTTASCLAAANEKGHVSVMYRTPCSGDKTYVGAQFTGLCAVTGLELVNIKPRSRSGDRLSNVGYKAYAKLRDKFMPLVLVNTSDGGCYLVSTITSKETLNQFIERSVENLVAEHLNCEETHVFGANHELANEAKGCIFG</sequence>
<name>A0A1G4JM00_9SACH</name>
<organism evidence="1 2">
    <name type="scientific">Lachancea meyersii CBS 8951</name>
    <dbReference type="NCBI Taxonomy" id="1266667"/>
    <lineage>
        <taxon>Eukaryota</taxon>
        <taxon>Fungi</taxon>
        <taxon>Dikarya</taxon>
        <taxon>Ascomycota</taxon>
        <taxon>Saccharomycotina</taxon>
        <taxon>Saccharomycetes</taxon>
        <taxon>Saccharomycetales</taxon>
        <taxon>Saccharomycetaceae</taxon>
        <taxon>Lachancea</taxon>
    </lineage>
</organism>